<evidence type="ECO:0000256" key="6">
    <source>
        <dbReference type="ARBA" id="ARBA00022989"/>
    </source>
</evidence>
<feature type="short sequence motif" description="GXGXXG" evidence="9">
    <location>
        <begin position="103"/>
        <end position="108"/>
    </location>
</feature>
<dbReference type="SUPFAM" id="SSF52151">
    <property type="entry name" value="FabD/lysophospholipase-like"/>
    <property type="match status" value="1"/>
</dbReference>
<dbReference type="Pfam" id="PF24179">
    <property type="entry name" value="NTE_Ploop"/>
    <property type="match status" value="1"/>
</dbReference>
<reference evidence="14" key="1">
    <citation type="submission" date="2016-06" db="UniProtKB">
        <authorList>
            <consortium name="WormBaseParasite"/>
        </authorList>
    </citation>
    <scope>IDENTIFICATION</scope>
</reference>
<keyword evidence="3" id="KW-0812">Transmembrane</keyword>
<feature type="active site" description="Nucleophile" evidence="9">
    <location>
        <position position="132"/>
    </location>
</feature>
<dbReference type="PANTHER" id="PTHR14226:SF29">
    <property type="entry name" value="NEUROPATHY TARGET ESTERASE SWS"/>
    <property type="match status" value="1"/>
</dbReference>
<dbReference type="GO" id="GO:0016020">
    <property type="term" value="C:membrane"/>
    <property type="evidence" value="ECO:0007669"/>
    <property type="project" value="UniProtKB-SubCell"/>
</dbReference>
<dbReference type="WBParaSite" id="TCNE_0001072301-mRNA-1">
    <property type="protein sequence ID" value="TCNE_0001072301-mRNA-1"/>
    <property type="gene ID" value="TCNE_0001072301"/>
</dbReference>
<feature type="active site" description="Proton acceptor" evidence="9">
    <location>
        <position position="250"/>
    </location>
</feature>
<organism evidence="13 14">
    <name type="scientific">Toxocara canis</name>
    <name type="common">Canine roundworm</name>
    <dbReference type="NCBI Taxonomy" id="6265"/>
    <lineage>
        <taxon>Eukaryota</taxon>
        <taxon>Metazoa</taxon>
        <taxon>Ecdysozoa</taxon>
        <taxon>Nematoda</taxon>
        <taxon>Chromadorea</taxon>
        <taxon>Rhabditida</taxon>
        <taxon>Spirurina</taxon>
        <taxon>Ascaridomorpha</taxon>
        <taxon>Ascaridoidea</taxon>
        <taxon>Toxocaridae</taxon>
        <taxon>Toxocara</taxon>
    </lineage>
</organism>
<evidence type="ECO:0000256" key="4">
    <source>
        <dbReference type="ARBA" id="ARBA00022801"/>
    </source>
</evidence>
<sequence length="638" mass="71425">MEEFLSINPDWIRTNKELILLWNEETVAPQGTIEWLKGSWFSGHHHIRCPKRMTQWNLPTVTEREVIAYYEENVFWDKVDNNSDFARLARILTGNAVGVVLGGGGARGASHVGILRAIREHGIPIDFIGGTSMGALIGGLYAESDMDVEQRAKEWFTLMNSLWPKIWDLTYAHSAMFTGAGFNKTVQAAFSDIAIEDLWLPYFCVTTDISDSEMRVHRSGPLWAYCRASMSLAGYLPPLCDPVDGHLLLDGGYVNNLPADVMRSMGAKVVIAVDVGAASENNLLNYGDSLSGFWVLFKKLNPFGEPVKVLNMEEIQSRLAYVSCVRQLEQVKKAPYCHYLRPPIAEYKTLEFAKFDEIYDVGYKYGAEKFSELVKKSDLLKSIVGPEVLRSLKLQQGRRELSKLASYDRSLASSFTNLAAQVSKIPKVPSKESSNSGNSSDDENGIGEGWWPRSGQHSPDDLRASFEEVYDDDEVEGYVSEPCSSYRYRTHHNVFNVDDGDECSTEEEDQGRAYMTTSTAVDNVSTTALKSRQTCAEISVVSELETAATVESGKVLRRRRRTLTDITDELYRLNDALREMSCSAGDFVMRPSNTFQGMTTRSVKATWEKVSVRVLVICAALCMQPSEYGLRKLLFLVA</sequence>
<dbReference type="InterPro" id="IPR016035">
    <property type="entry name" value="Acyl_Trfase/lysoPLipase"/>
</dbReference>
<keyword evidence="5 9" id="KW-0442">Lipid degradation</keyword>
<dbReference type="InterPro" id="IPR001423">
    <property type="entry name" value="LysoPLipase_patatin_CS"/>
</dbReference>
<feature type="short sequence motif" description="DGA/G" evidence="9">
    <location>
        <begin position="250"/>
        <end position="252"/>
    </location>
</feature>
<feature type="region of interest" description="Disordered" evidence="10">
    <location>
        <begin position="426"/>
        <end position="458"/>
    </location>
</feature>
<dbReference type="Pfam" id="PF01734">
    <property type="entry name" value="Patatin"/>
    <property type="match status" value="1"/>
</dbReference>
<evidence type="ECO:0000256" key="9">
    <source>
        <dbReference type="PROSITE-ProRule" id="PRU01161"/>
    </source>
</evidence>
<dbReference type="EMBL" id="UYWY01020595">
    <property type="protein sequence ID" value="VDM42044.1"/>
    <property type="molecule type" value="Genomic_DNA"/>
</dbReference>
<evidence type="ECO:0000256" key="8">
    <source>
        <dbReference type="ARBA" id="ARBA00023136"/>
    </source>
</evidence>
<comment type="similarity">
    <text evidence="2">Belongs to the NTE family.</text>
</comment>
<dbReference type="PANTHER" id="PTHR14226">
    <property type="entry name" value="NEUROPATHY TARGET ESTERASE/SWISS CHEESE D.MELANOGASTER"/>
    <property type="match status" value="1"/>
</dbReference>
<keyword evidence="7 9" id="KW-0443">Lipid metabolism</keyword>
<dbReference type="PROSITE" id="PS01237">
    <property type="entry name" value="UPF0028"/>
    <property type="match status" value="1"/>
</dbReference>
<dbReference type="GO" id="GO:0004622">
    <property type="term" value="F:phosphatidylcholine lysophospholipase activity"/>
    <property type="evidence" value="ECO:0007669"/>
    <property type="project" value="InterPro"/>
</dbReference>
<evidence type="ECO:0000256" key="7">
    <source>
        <dbReference type="ARBA" id="ARBA00023098"/>
    </source>
</evidence>
<evidence type="ECO:0000256" key="3">
    <source>
        <dbReference type="ARBA" id="ARBA00022692"/>
    </source>
</evidence>
<accession>A0A183UQF3</accession>
<name>A0A183UQF3_TOXCA</name>
<keyword evidence="8" id="KW-0472">Membrane</keyword>
<dbReference type="FunFam" id="3.40.1090.10:FF:000001">
    <property type="entry name" value="neuropathy target esterase isoform X2"/>
    <property type="match status" value="1"/>
</dbReference>
<evidence type="ECO:0000256" key="2">
    <source>
        <dbReference type="ARBA" id="ARBA00006636"/>
    </source>
</evidence>
<comment type="subcellular location">
    <subcellularLocation>
        <location evidence="1">Membrane</location>
        <topology evidence="1">Single-pass membrane protein</topology>
    </subcellularLocation>
</comment>
<dbReference type="Gene3D" id="3.40.1090.10">
    <property type="entry name" value="Cytosolic phospholipase A2 catalytic domain"/>
    <property type="match status" value="1"/>
</dbReference>
<keyword evidence="13" id="KW-1185">Reference proteome</keyword>
<dbReference type="Proteomes" id="UP000050794">
    <property type="component" value="Unassembled WGS sequence"/>
</dbReference>
<keyword evidence="4 9" id="KW-0378">Hydrolase</keyword>
<protein>
    <submittedName>
        <fullName evidence="14">PNPLA domain-containing protein</fullName>
    </submittedName>
</protein>
<evidence type="ECO:0000313" key="12">
    <source>
        <dbReference type="EMBL" id="VDM42044.1"/>
    </source>
</evidence>
<evidence type="ECO:0000259" key="11">
    <source>
        <dbReference type="PROSITE" id="PS51635"/>
    </source>
</evidence>
<dbReference type="AlphaFoldDB" id="A0A183UQF3"/>
<dbReference type="PROSITE" id="PS51635">
    <property type="entry name" value="PNPLA"/>
    <property type="match status" value="1"/>
</dbReference>
<proteinExistence type="inferred from homology"/>
<dbReference type="InterPro" id="IPR002641">
    <property type="entry name" value="PNPLA_dom"/>
</dbReference>
<evidence type="ECO:0000313" key="14">
    <source>
        <dbReference type="WBParaSite" id="TCNE_0001072301-mRNA-1"/>
    </source>
</evidence>
<keyword evidence="6" id="KW-1133">Transmembrane helix</keyword>
<dbReference type="InterPro" id="IPR050301">
    <property type="entry name" value="NTE"/>
</dbReference>
<dbReference type="GO" id="GO:0046470">
    <property type="term" value="P:phosphatidylcholine metabolic process"/>
    <property type="evidence" value="ECO:0007669"/>
    <property type="project" value="InterPro"/>
</dbReference>
<evidence type="ECO:0000256" key="5">
    <source>
        <dbReference type="ARBA" id="ARBA00022963"/>
    </source>
</evidence>
<gene>
    <name evidence="12" type="ORF">TCNE_LOCUS10723</name>
</gene>
<reference evidence="12 13" key="2">
    <citation type="submission" date="2018-11" db="EMBL/GenBank/DDBJ databases">
        <authorList>
            <consortium name="Pathogen Informatics"/>
        </authorList>
    </citation>
    <scope>NUCLEOTIDE SEQUENCE [LARGE SCALE GENOMIC DNA]</scope>
</reference>
<evidence type="ECO:0000256" key="10">
    <source>
        <dbReference type="SAM" id="MobiDB-lite"/>
    </source>
</evidence>
<dbReference type="GO" id="GO:0005783">
    <property type="term" value="C:endoplasmic reticulum"/>
    <property type="evidence" value="ECO:0007669"/>
    <property type="project" value="TreeGrafter"/>
</dbReference>
<feature type="domain" description="PNPLA" evidence="11">
    <location>
        <begin position="99"/>
        <end position="263"/>
    </location>
</feature>
<dbReference type="InterPro" id="IPR056556">
    <property type="entry name" value="NTE1_P-loop_dom"/>
</dbReference>
<feature type="short sequence motif" description="GXSXG" evidence="9">
    <location>
        <begin position="130"/>
        <end position="134"/>
    </location>
</feature>
<evidence type="ECO:0000256" key="1">
    <source>
        <dbReference type="ARBA" id="ARBA00004167"/>
    </source>
</evidence>
<evidence type="ECO:0000313" key="13">
    <source>
        <dbReference type="Proteomes" id="UP000050794"/>
    </source>
</evidence>
<dbReference type="GO" id="GO:0016042">
    <property type="term" value="P:lipid catabolic process"/>
    <property type="evidence" value="ECO:0007669"/>
    <property type="project" value="UniProtKB-UniRule"/>
</dbReference>